<feature type="domain" description="F-box" evidence="1">
    <location>
        <begin position="22"/>
        <end position="67"/>
    </location>
</feature>
<dbReference type="InterPro" id="IPR013187">
    <property type="entry name" value="F-box-assoc_dom_typ3"/>
</dbReference>
<protein>
    <submittedName>
        <fullName evidence="2">OLC1v1020392C1</fullName>
    </submittedName>
</protein>
<reference evidence="2" key="1">
    <citation type="submission" date="2023-03" db="EMBL/GenBank/DDBJ databases">
        <authorList>
            <person name="Julca I."/>
        </authorList>
    </citation>
    <scope>NUCLEOTIDE SEQUENCE</scope>
</reference>
<organism evidence="2 3">
    <name type="scientific">Oldenlandia corymbosa var. corymbosa</name>
    <dbReference type="NCBI Taxonomy" id="529605"/>
    <lineage>
        <taxon>Eukaryota</taxon>
        <taxon>Viridiplantae</taxon>
        <taxon>Streptophyta</taxon>
        <taxon>Embryophyta</taxon>
        <taxon>Tracheophyta</taxon>
        <taxon>Spermatophyta</taxon>
        <taxon>Magnoliopsida</taxon>
        <taxon>eudicotyledons</taxon>
        <taxon>Gunneridae</taxon>
        <taxon>Pentapetalae</taxon>
        <taxon>asterids</taxon>
        <taxon>lamiids</taxon>
        <taxon>Gentianales</taxon>
        <taxon>Rubiaceae</taxon>
        <taxon>Rubioideae</taxon>
        <taxon>Spermacoceae</taxon>
        <taxon>Hedyotis-Oldenlandia complex</taxon>
        <taxon>Oldenlandia</taxon>
    </lineage>
</organism>
<name>A0AAV1EGC5_OLDCO</name>
<dbReference type="InterPro" id="IPR036047">
    <property type="entry name" value="F-box-like_dom_sf"/>
</dbReference>
<dbReference type="PANTHER" id="PTHR31672:SF13">
    <property type="entry name" value="F-BOX PROTEIN CPR30-LIKE"/>
    <property type="match status" value="1"/>
</dbReference>
<dbReference type="SMART" id="SM00256">
    <property type="entry name" value="FBOX"/>
    <property type="match status" value="1"/>
</dbReference>
<proteinExistence type="predicted"/>
<evidence type="ECO:0000313" key="2">
    <source>
        <dbReference type="EMBL" id="CAI9118782.1"/>
    </source>
</evidence>
<dbReference type="Gene3D" id="1.20.1280.50">
    <property type="match status" value="1"/>
</dbReference>
<dbReference type="InterPro" id="IPR001810">
    <property type="entry name" value="F-box_dom"/>
</dbReference>
<dbReference type="PANTHER" id="PTHR31672">
    <property type="entry name" value="BNACNNG10540D PROTEIN"/>
    <property type="match status" value="1"/>
</dbReference>
<dbReference type="Pfam" id="PF08268">
    <property type="entry name" value="FBA_3"/>
    <property type="match status" value="1"/>
</dbReference>
<dbReference type="CDD" id="cd22157">
    <property type="entry name" value="F-box_AtFBW1-like"/>
    <property type="match status" value="1"/>
</dbReference>
<gene>
    <name evidence="2" type="ORF">OLC1_LOCUS24571</name>
</gene>
<dbReference type="NCBIfam" id="TIGR01640">
    <property type="entry name" value="F_box_assoc_1"/>
    <property type="match status" value="1"/>
</dbReference>
<dbReference type="PROSITE" id="PS50181">
    <property type="entry name" value="FBOX"/>
    <property type="match status" value="1"/>
</dbReference>
<accession>A0AAV1EGC5</accession>
<keyword evidence="3" id="KW-1185">Reference proteome</keyword>
<dbReference type="AlphaFoldDB" id="A0AAV1EGC5"/>
<evidence type="ECO:0000313" key="3">
    <source>
        <dbReference type="Proteomes" id="UP001161247"/>
    </source>
</evidence>
<dbReference type="Pfam" id="PF12937">
    <property type="entry name" value="F-box-like"/>
    <property type="match status" value="1"/>
</dbReference>
<dbReference type="SUPFAM" id="SSF81383">
    <property type="entry name" value="F-box domain"/>
    <property type="match status" value="1"/>
</dbReference>
<sequence>MAFQCFEWIAHLIGLSPFFDRRVEVKQLPDDVIVDILSRLPAERVVECRRVCKRWRSLASSQYFIDLHLSRATAPSIFVHSFYNIRRGKEEFGFFFYDPTIKKKKVNKLRLCPGLLVSNMFTRFFDSCCGLMLITHCPGEIYWYVFNPLTQEKVSITCPLWGFVCGFFYHPVAKKFQILFRGSVGGCINYYVYTFGSPVWRCIKPPSFHYRPTLNSPAVYNGALYWIADWNYRNYNERPPCTCGVLVFDVIKEEFHVMPHPGGRCGDRSEHEYMSLLVGAEHLYFSNVLYWEKLIDIWILEDHSKWEWVRKWKLLLNIVPATFLEPDHTLKGYPLYNVKVVHIQDGQIWLDCAKEGLYLYRLDHHTLVKHKGTPPELYRSTEHRCKVLTKSLMSIRQLFMDEING</sequence>
<evidence type="ECO:0000259" key="1">
    <source>
        <dbReference type="PROSITE" id="PS50181"/>
    </source>
</evidence>
<dbReference type="InterPro" id="IPR017451">
    <property type="entry name" value="F-box-assoc_interact_dom"/>
</dbReference>
<dbReference type="Proteomes" id="UP001161247">
    <property type="component" value="Chromosome 9"/>
</dbReference>
<dbReference type="InterPro" id="IPR050796">
    <property type="entry name" value="SCF_F-box_component"/>
</dbReference>
<dbReference type="EMBL" id="OX459126">
    <property type="protein sequence ID" value="CAI9118782.1"/>
    <property type="molecule type" value="Genomic_DNA"/>
</dbReference>